<dbReference type="GO" id="GO:0007005">
    <property type="term" value="P:mitochondrion organization"/>
    <property type="evidence" value="ECO:0007669"/>
    <property type="project" value="TreeGrafter"/>
</dbReference>
<feature type="repeat" description="PPR" evidence="1">
    <location>
        <begin position="579"/>
        <end position="613"/>
    </location>
</feature>
<dbReference type="GeneID" id="31013266"/>
<dbReference type="PANTHER" id="PTHR47934">
    <property type="entry name" value="PENTATRICOPEPTIDE REPEAT-CONTAINING PROTEIN PET309, MITOCHONDRIAL"/>
    <property type="match status" value="1"/>
</dbReference>
<dbReference type="Pfam" id="PF13041">
    <property type="entry name" value="PPR_2"/>
    <property type="match status" value="1"/>
</dbReference>
<proteinExistence type="predicted"/>
<dbReference type="STRING" id="236234.A0A1J9S410"/>
<comment type="caution">
    <text evidence="3">The sequence shown here is derived from an EMBL/GenBank/DDBJ whole genome shotgun (WGS) entry which is preliminary data.</text>
</comment>
<feature type="region of interest" description="Disordered" evidence="2">
    <location>
        <begin position="27"/>
        <end position="49"/>
    </location>
</feature>
<dbReference type="InterPro" id="IPR051114">
    <property type="entry name" value="Mito_RNA_Proc_CCM1"/>
</dbReference>
<dbReference type="GO" id="GO:0006396">
    <property type="term" value="P:RNA processing"/>
    <property type="evidence" value="ECO:0007669"/>
    <property type="project" value="TreeGrafter"/>
</dbReference>
<dbReference type="InterPro" id="IPR002885">
    <property type="entry name" value="PPR_rpt"/>
</dbReference>
<dbReference type="OrthoDB" id="185373at2759"/>
<keyword evidence="4" id="KW-1185">Reference proteome</keyword>
<dbReference type="Proteomes" id="UP000183809">
    <property type="component" value="Unassembled WGS sequence"/>
</dbReference>
<dbReference type="RefSeq" id="XP_020130633.1">
    <property type="nucleotide sequence ID" value="XM_020273006.1"/>
</dbReference>
<dbReference type="EMBL" id="MNUE01000023">
    <property type="protein sequence ID" value="OJD34373.1"/>
    <property type="molecule type" value="Genomic_DNA"/>
</dbReference>
<dbReference type="PROSITE" id="PS51375">
    <property type="entry name" value="PPR"/>
    <property type="match status" value="1"/>
</dbReference>
<feature type="region of interest" description="Disordered" evidence="2">
    <location>
        <begin position="91"/>
        <end position="132"/>
    </location>
</feature>
<dbReference type="NCBIfam" id="TIGR00756">
    <property type="entry name" value="PPR"/>
    <property type="match status" value="1"/>
</dbReference>
<dbReference type="GO" id="GO:0003729">
    <property type="term" value="F:mRNA binding"/>
    <property type="evidence" value="ECO:0007669"/>
    <property type="project" value="TreeGrafter"/>
</dbReference>
<dbReference type="GO" id="GO:0005739">
    <property type="term" value="C:mitochondrion"/>
    <property type="evidence" value="ECO:0007669"/>
    <property type="project" value="TreeGrafter"/>
</dbReference>
<evidence type="ECO:0000256" key="2">
    <source>
        <dbReference type="SAM" id="MobiDB-lite"/>
    </source>
</evidence>
<dbReference type="Pfam" id="PF13812">
    <property type="entry name" value="PPR_3"/>
    <property type="match status" value="1"/>
</dbReference>
<gene>
    <name evidence="3" type="ORF">BKCO1_2300056</name>
</gene>
<protein>
    <submittedName>
        <fullName evidence="3">Translation regulator</fullName>
    </submittedName>
</protein>
<organism evidence="3 4">
    <name type="scientific">Diplodia corticola</name>
    <dbReference type="NCBI Taxonomy" id="236234"/>
    <lineage>
        <taxon>Eukaryota</taxon>
        <taxon>Fungi</taxon>
        <taxon>Dikarya</taxon>
        <taxon>Ascomycota</taxon>
        <taxon>Pezizomycotina</taxon>
        <taxon>Dothideomycetes</taxon>
        <taxon>Dothideomycetes incertae sedis</taxon>
        <taxon>Botryosphaeriales</taxon>
        <taxon>Botryosphaeriaceae</taxon>
        <taxon>Diplodia</taxon>
    </lineage>
</organism>
<dbReference type="Gene3D" id="1.25.40.10">
    <property type="entry name" value="Tetratricopeptide repeat domain"/>
    <property type="match status" value="2"/>
</dbReference>
<dbReference type="InterPro" id="IPR011990">
    <property type="entry name" value="TPR-like_helical_dom_sf"/>
</dbReference>
<dbReference type="AlphaFoldDB" id="A0A1J9S410"/>
<name>A0A1J9S410_9PEZI</name>
<feature type="compositionally biased region" description="Basic and acidic residues" evidence="2">
    <location>
        <begin position="33"/>
        <end position="42"/>
    </location>
</feature>
<reference evidence="3 4" key="1">
    <citation type="submission" date="2016-10" db="EMBL/GenBank/DDBJ databases">
        <title>Proteomics and genomics reveal pathogen-plant mechanisms compatible with a hemibiotrophic lifestyle of Diplodia corticola.</title>
        <authorList>
            <person name="Fernandes I."/>
            <person name="De Jonge R."/>
            <person name="Van De Peer Y."/>
            <person name="Devreese B."/>
            <person name="Alves A."/>
            <person name="Esteves A.C."/>
        </authorList>
    </citation>
    <scope>NUCLEOTIDE SEQUENCE [LARGE SCALE GENOMIC DNA]</scope>
    <source>
        <strain evidence="3 4">CBS 112549</strain>
    </source>
</reference>
<evidence type="ECO:0000313" key="4">
    <source>
        <dbReference type="Proteomes" id="UP000183809"/>
    </source>
</evidence>
<evidence type="ECO:0000313" key="3">
    <source>
        <dbReference type="EMBL" id="OJD34373.1"/>
    </source>
</evidence>
<sequence>MLHSSFWHHGAGDLDLPTWWASALQHSPAPDSQLHDPPEESGRNAARQTPAPDGLFLDFLYPAKTLALMHRLSNCGWEGWQAHQTRVATTGRVRHYSSKTTGPGNENEPNATSPFPDEDLSSESDAFGPDANADAYADAYGDFIPASGDHVPGPNRDDPFQDISPMPVGNMSGFDSDYLEDLDTHAQEWVQRVENPSEQLRFLLEDADSDSKVVWKLWKMAREADPPPELAASALEYFVSVRPFIRTLADEVVAIFNALAMQDRRASSYKGAIISYLRMGKLGKAALVHEEGIESRKALGGNIATSDLLAHAIAQGQWQLAIEAYTAMGSLIGPQLEFWSVVKKNHKLPFLTESFLIHFRRMRLLTGRKPEEQDQIHAFATEFGARAIKQFAHNARSAASGLNLYRLLMRLRRDGFLEARHFELALQGLLGSKSVKQAGELPLVVRKLFHKYIAIAKADPSITVNDRVLYTVLYAIKQTMNISQGSRIRGPRLDISHVVDAAAHFFERPPNAILELLMDAFSQVGDVQKTKVYFRQVPVPQRKPWHWEYVLKAFARRGDTIGATQMFEELTQEMGRTPHVRAWNTLLHAFARDDDLVGANRVFEKLMESSIRPDAYSFTAMLDLLSQRGDVDGVKDMFALASDVDPDITKSTDVAGYLVTAFINNDDLDTAEMVAEQLWKRRESGRMQGSFRPIWNLLATAYALRRDVASTRRIYEDMQSNDTAPDEMTYAALLQALCLTRNTDAAHKILRLVIPTKPAKPMALHYAIVMAGYINEGSYEKVPAVDRLRKMRGIRPSTSTRITVAKAVALSEHIGRYKKRQASDFTRTNKVVTDMVLKESAWEWVMEPQTGLGFRSLGEAAGAYLDIVMLIQGDKGAFDTVEQLYQVYGEQREKLRDPDTNYTAVAMSPPLRMLVSLMNTQFKAGVYEDVERLWNLAVEKAAVMTQQTLPEAAKHPEHRYPRANPLSPTRRHLLSRPLVIYLRALHFQGRYADAQRVVSGLLDQGYTLDNLAWNLYLQLLARTGRISLAFSLCEQYLMDQWIGWRFSEQGLRRRYTRTRGWEYMNINPNRTKPNVVMPQYRTMVFLAAALKYVRRLRAVGGGRALGDDDGMPLTEELLRSSAPRTMAALQAMPLIDDDLQTKFLRDD</sequence>
<feature type="compositionally biased region" description="Polar residues" evidence="2">
    <location>
        <begin position="98"/>
        <end position="113"/>
    </location>
</feature>
<accession>A0A1J9S410</accession>
<dbReference type="PANTHER" id="PTHR47934:SF6">
    <property type="entry name" value="MITOCHONDRIAL GROUP I INTRON SPLICING FACTOR CCM1-RELATED"/>
    <property type="match status" value="1"/>
</dbReference>
<evidence type="ECO:0000256" key="1">
    <source>
        <dbReference type="PROSITE-ProRule" id="PRU00708"/>
    </source>
</evidence>